<name>L1LB24_THEEQ</name>
<evidence type="ECO:0000313" key="1">
    <source>
        <dbReference type="EMBL" id="EKX72343.1"/>
    </source>
</evidence>
<accession>L1LB24</accession>
<dbReference type="Proteomes" id="UP000031512">
    <property type="component" value="Unassembled WGS sequence"/>
</dbReference>
<protein>
    <recommendedName>
        <fullName evidence="3">Signal peptide containing protein</fullName>
    </recommendedName>
</protein>
<dbReference type="VEuPathDB" id="PiroplasmaDB:BEWA_048100"/>
<reference evidence="1 2" key="1">
    <citation type="journal article" date="2012" name="BMC Genomics">
        <title>Comparative genomic analysis and phylogenetic position of Theileria equi.</title>
        <authorList>
            <person name="Kappmeyer L.S."/>
            <person name="Thiagarajan M."/>
            <person name="Herndon D.R."/>
            <person name="Ramsay J.D."/>
            <person name="Caler E."/>
            <person name="Djikeng A."/>
            <person name="Gillespie J.J."/>
            <person name="Lau A.O."/>
            <person name="Roalson E.H."/>
            <person name="Silva J.C."/>
            <person name="Silva M.G."/>
            <person name="Suarez C.E."/>
            <person name="Ueti M.W."/>
            <person name="Nene V.M."/>
            <person name="Mealey R.H."/>
            <person name="Knowles D.P."/>
            <person name="Brayton K.A."/>
        </authorList>
    </citation>
    <scope>NUCLEOTIDE SEQUENCE [LARGE SCALE GENOMIC DNA]</scope>
    <source>
        <strain evidence="1 2">WA</strain>
    </source>
</reference>
<dbReference type="GeneID" id="15804172"/>
<evidence type="ECO:0000313" key="2">
    <source>
        <dbReference type="Proteomes" id="UP000031512"/>
    </source>
</evidence>
<gene>
    <name evidence="1" type="ORF">BEWA_048100</name>
</gene>
<proteinExistence type="predicted"/>
<dbReference type="KEGG" id="beq:BEWA_048100"/>
<comment type="caution">
    <text evidence="1">The sequence shown here is derived from an EMBL/GenBank/DDBJ whole genome shotgun (WGS) entry which is preliminary data.</text>
</comment>
<organism evidence="1 2">
    <name type="scientific">Theileria equi strain WA</name>
    <dbReference type="NCBI Taxonomy" id="1537102"/>
    <lineage>
        <taxon>Eukaryota</taxon>
        <taxon>Sar</taxon>
        <taxon>Alveolata</taxon>
        <taxon>Apicomplexa</taxon>
        <taxon>Aconoidasida</taxon>
        <taxon>Piroplasmida</taxon>
        <taxon>Theileriidae</taxon>
        <taxon>Theileria</taxon>
    </lineage>
</organism>
<dbReference type="EMBL" id="ACOU01000007">
    <property type="protein sequence ID" value="EKX72343.1"/>
    <property type="molecule type" value="Genomic_DNA"/>
</dbReference>
<sequence>MLHSLVSGIVACYSQMYIAHAIGRTVDIASPELISACKSAPTDCKEIQQHLCIMSHSFSITRVLNSGNLIWESQSHGEACIYYTVYQFYGQNYLGYLKIRNGLFSHYVHYRINGEEWREIAFEEYVLTFSRMRTERIFDVGFPEDHIVRTTEYTPFGTPAFIYNPYETYKIVKVQDGIVNIWESNSACVNCEYVVVHKARGEPRMVHMFVKDGDTYDILYFDRIGTKWIGIQKADFYAKLGELDGEITRL</sequence>
<dbReference type="RefSeq" id="XP_004831795.1">
    <property type="nucleotide sequence ID" value="XM_004831738.1"/>
</dbReference>
<dbReference type="AlphaFoldDB" id="L1LB24"/>
<keyword evidence="2" id="KW-1185">Reference proteome</keyword>
<evidence type="ECO:0008006" key="3">
    <source>
        <dbReference type="Google" id="ProtNLM"/>
    </source>
</evidence>